<proteinExistence type="predicted"/>
<dbReference type="EMBL" id="JAGSPA010000002">
    <property type="protein sequence ID" value="MBV7256338.1"/>
    <property type="molecule type" value="Genomic_DNA"/>
</dbReference>
<accession>A0ABS6SE19</accession>
<dbReference type="Proteomes" id="UP000722336">
    <property type="component" value="Unassembled WGS sequence"/>
</dbReference>
<reference evidence="3 4" key="1">
    <citation type="submission" date="2021-04" db="EMBL/GenBank/DDBJ databases">
        <authorList>
            <person name="Pira H."/>
            <person name="Risdian C."/>
            <person name="Wink J."/>
        </authorList>
    </citation>
    <scope>NUCLEOTIDE SEQUENCE [LARGE SCALE GENOMIC DNA]</scope>
    <source>
        <strain evidence="3 4">WHA3</strain>
    </source>
</reference>
<name>A0ABS6SE19_9SPHN</name>
<comment type="caution">
    <text evidence="3">The sequence shown here is derived from an EMBL/GenBank/DDBJ whole genome shotgun (WGS) entry which is preliminary data.</text>
</comment>
<dbReference type="Pfam" id="PF13472">
    <property type="entry name" value="Lipase_GDSL_2"/>
    <property type="match status" value="1"/>
</dbReference>
<dbReference type="PANTHER" id="PTHR30383">
    <property type="entry name" value="THIOESTERASE 1/PROTEASE 1/LYSOPHOSPHOLIPASE L1"/>
    <property type="match status" value="1"/>
</dbReference>
<keyword evidence="4" id="KW-1185">Reference proteome</keyword>
<dbReference type="InterPro" id="IPR013830">
    <property type="entry name" value="SGNH_hydro"/>
</dbReference>
<evidence type="ECO:0000259" key="2">
    <source>
        <dbReference type="Pfam" id="PF13472"/>
    </source>
</evidence>
<keyword evidence="1" id="KW-0732">Signal</keyword>
<evidence type="ECO:0000313" key="3">
    <source>
        <dbReference type="EMBL" id="MBV7256338.1"/>
    </source>
</evidence>
<evidence type="ECO:0000313" key="4">
    <source>
        <dbReference type="Proteomes" id="UP000722336"/>
    </source>
</evidence>
<evidence type="ECO:0000256" key="1">
    <source>
        <dbReference type="SAM" id="SignalP"/>
    </source>
</evidence>
<dbReference type="PANTHER" id="PTHR30383:SF24">
    <property type="entry name" value="THIOESTERASE 1_PROTEASE 1_LYSOPHOSPHOLIPASE L1"/>
    <property type="match status" value="1"/>
</dbReference>
<feature type="signal peptide" evidence="1">
    <location>
        <begin position="1"/>
        <end position="15"/>
    </location>
</feature>
<feature type="chain" id="PRO_5047527450" evidence="1">
    <location>
        <begin position="16"/>
        <end position="198"/>
    </location>
</feature>
<protein>
    <submittedName>
        <fullName evidence="3">Arylesterase</fullName>
    </submittedName>
</protein>
<dbReference type="CDD" id="cd01822">
    <property type="entry name" value="Lysophospholipase_L1_like"/>
    <property type="match status" value="1"/>
</dbReference>
<feature type="domain" description="SGNH hydrolase-type esterase" evidence="2">
    <location>
        <begin position="20"/>
        <end position="183"/>
    </location>
</feature>
<sequence>MLVALLSAFPSMAQAKHVLAFGDSLMAGYQLKQGEGFAPQLEGELRNAGIEATVIGAGVSGDTSAGGRQRIAWTLDNLPVKPDLVIVELGANDMLRGIAPKQTLRNLNAIIEEIRGRDIDVLIAGMLATPNVGEQQFRYFNRIYPFLARRHDVPLYPFFLRGVALKKQYLLDDYLHPNPAGVKVIVRGILPDVVTALK</sequence>
<gene>
    <name evidence="3" type="ORF">KCG44_06005</name>
</gene>
<organism evidence="3 4">
    <name type="scientific">Pacificimonas pallii</name>
    <dbReference type="NCBI Taxonomy" id="2827236"/>
    <lineage>
        <taxon>Bacteria</taxon>
        <taxon>Pseudomonadati</taxon>
        <taxon>Pseudomonadota</taxon>
        <taxon>Alphaproteobacteria</taxon>
        <taxon>Sphingomonadales</taxon>
        <taxon>Sphingosinicellaceae</taxon>
        <taxon>Pacificimonas</taxon>
    </lineage>
</organism>
<dbReference type="InterPro" id="IPR051532">
    <property type="entry name" value="Ester_Hydrolysis_Enzymes"/>
</dbReference>